<dbReference type="Pfam" id="PF01408">
    <property type="entry name" value="GFO_IDH_MocA"/>
    <property type="match status" value="1"/>
</dbReference>
<keyword evidence="2 5" id="KW-0560">Oxidoreductase</keyword>
<sequence>MIKLGLVGAGRIGRLHAENIVYGIRGAELVTVADTLLNEEMEQWAYSLGVPKASKRVEDVFSDPEIDAVLICSPSNTHEDYIMEAARNGKHIFCEKPIGSNLSKIEKALQVVEDNKVKLQIGFVRRFDHNHKKVHDAVKEGKIGEPWLVKITSRDPQPPSVDYLKTSGGIFFDMTIHDFDMARYLSGSDVVEVSACGAVLVNPVVADLNDFDTAIVTLRFENGALGVIDNCRQAVYGYDQRTEVHGSKGCVWVENDRPNTSLVLTAQGTLGEPFLWFFVERYKEAFIAEIRVFIDAIEKNLDPPVDGMDGFKAVLIARAADESAREGKPVKVPKV</sequence>
<dbReference type="InterPro" id="IPR030827">
    <property type="entry name" value="Myo_inos_IolG"/>
</dbReference>
<reference evidence="5 6" key="1">
    <citation type="submission" date="2023-03" db="EMBL/GenBank/DDBJ databases">
        <title>Novel Species.</title>
        <authorList>
            <person name="Ma S."/>
        </authorList>
    </citation>
    <scope>NUCLEOTIDE SEQUENCE [LARGE SCALE GENOMIC DNA]</scope>
    <source>
        <strain evidence="5 6">B11</strain>
    </source>
</reference>
<dbReference type="Pfam" id="PF22725">
    <property type="entry name" value="GFO_IDH_MocA_C3"/>
    <property type="match status" value="1"/>
</dbReference>
<evidence type="ECO:0000259" key="3">
    <source>
        <dbReference type="Pfam" id="PF01408"/>
    </source>
</evidence>
<dbReference type="RefSeq" id="WP_369018762.1">
    <property type="nucleotide sequence ID" value="NZ_CP121689.1"/>
</dbReference>
<evidence type="ECO:0000259" key="4">
    <source>
        <dbReference type="Pfam" id="PF22725"/>
    </source>
</evidence>
<dbReference type="InterPro" id="IPR000683">
    <property type="entry name" value="Gfo/Idh/MocA-like_OxRdtase_N"/>
</dbReference>
<dbReference type="Gene3D" id="3.40.50.720">
    <property type="entry name" value="NAD(P)-binding Rossmann-like Domain"/>
    <property type="match status" value="1"/>
</dbReference>
<dbReference type="SUPFAM" id="SSF55347">
    <property type="entry name" value="Glyceraldehyde-3-phosphate dehydrogenase-like, C-terminal domain"/>
    <property type="match status" value="1"/>
</dbReference>
<dbReference type="PANTHER" id="PTHR42840:SF3">
    <property type="entry name" value="BINDING ROSSMANN FOLD OXIDOREDUCTASE, PUTATIVE (AFU_ORTHOLOGUE AFUA_2G10240)-RELATED"/>
    <property type="match status" value="1"/>
</dbReference>
<evidence type="ECO:0000256" key="1">
    <source>
        <dbReference type="ARBA" id="ARBA00010928"/>
    </source>
</evidence>
<proteinExistence type="inferred from homology"/>
<feature type="domain" description="Gfo/Idh/MocA-like oxidoreductase N-terminal" evidence="3">
    <location>
        <begin position="2"/>
        <end position="123"/>
    </location>
</feature>
<feature type="domain" description="GFO/IDH/MocA-like oxidoreductase" evidence="4">
    <location>
        <begin position="132"/>
        <end position="250"/>
    </location>
</feature>
<name>A0ABZ2YC69_9BACT</name>
<evidence type="ECO:0000313" key="5">
    <source>
        <dbReference type="EMBL" id="WZL76598.1"/>
    </source>
</evidence>
<evidence type="ECO:0000313" key="6">
    <source>
        <dbReference type="Proteomes" id="UP001461341"/>
    </source>
</evidence>
<organism evidence="5 6">
    <name type="scientific">Thermatribacter velox</name>
    <dbReference type="NCBI Taxonomy" id="3039681"/>
    <lineage>
        <taxon>Bacteria</taxon>
        <taxon>Pseudomonadati</taxon>
        <taxon>Atribacterota</taxon>
        <taxon>Atribacteria</taxon>
        <taxon>Atribacterales</taxon>
        <taxon>Thermatribacteraceae</taxon>
        <taxon>Thermatribacter</taxon>
    </lineage>
</organism>
<dbReference type="InterPro" id="IPR055170">
    <property type="entry name" value="GFO_IDH_MocA-like_dom"/>
</dbReference>
<gene>
    <name evidence="5" type="primary">iolG</name>
    <name evidence="5" type="ORF">QBE54_02370</name>
</gene>
<dbReference type="GO" id="GO:0050112">
    <property type="term" value="F:inositol 2-dehydrogenase (NAD+) activity"/>
    <property type="evidence" value="ECO:0007669"/>
    <property type="project" value="UniProtKB-EC"/>
</dbReference>
<dbReference type="EMBL" id="CP121689">
    <property type="protein sequence ID" value="WZL76598.1"/>
    <property type="molecule type" value="Genomic_DNA"/>
</dbReference>
<accession>A0ABZ2YC69</accession>
<keyword evidence="6" id="KW-1185">Reference proteome</keyword>
<dbReference type="NCBIfam" id="TIGR04380">
    <property type="entry name" value="myo_inos_iolG"/>
    <property type="match status" value="1"/>
</dbReference>
<comment type="similarity">
    <text evidence="1">Belongs to the Gfo/Idh/MocA family.</text>
</comment>
<dbReference type="Proteomes" id="UP001461341">
    <property type="component" value="Chromosome"/>
</dbReference>
<dbReference type="EC" id="1.1.1.18" evidence="5"/>
<dbReference type="PANTHER" id="PTHR42840">
    <property type="entry name" value="NAD(P)-BINDING ROSSMANN-FOLD SUPERFAMILY PROTEIN-RELATED"/>
    <property type="match status" value="1"/>
</dbReference>
<evidence type="ECO:0000256" key="2">
    <source>
        <dbReference type="ARBA" id="ARBA00023002"/>
    </source>
</evidence>
<dbReference type="SUPFAM" id="SSF51735">
    <property type="entry name" value="NAD(P)-binding Rossmann-fold domains"/>
    <property type="match status" value="1"/>
</dbReference>
<dbReference type="InterPro" id="IPR036291">
    <property type="entry name" value="NAD(P)-bd_dom_sf"/>
</dbReference>
<protein>
    <submittedName>
        <fullName evidence="5">Inositol 2-dehydrogenase</fullName>
        <ecNumber evidence="5">1.1.1.18</ecNumber>
    </submittedName>
</protein>
<dbReference type="Gene3D" id="3.30.360.10">
    <property type="entry name" value="Dihydrodipicolinate Reductase, domain 2"/>
    <property type="match status" value="1"/>
</dbReference>